<comment type="subcellular location">
    <subcellularLocation>
        <location evidence="1 6">Cell membrane</location>
        <topology evidence="1 6">Multi-pass membrane protein</topology>
    </subcellularLocation>
</comment>
<comment type="caution">
    <text evidence="6">Lacks conserved residue(s) required for the propagation of feature annotation.</text>
</comment>
<comment type="function">
    <text evidence="6">Gustatory receptor which mediates acceptance or avoidance behavior, depending on its substrates.</text>
</comment>
<feature type="transmembrane region" description="Helical" evidence="6">
    <location>
        <begin position="43"/>
        <end position="63"/>
    </location>
</feature>
<evidence type="ECO:0000256" key="6">
    <source>
        <dbReference type="RuleBase" id="RU363108"/>
    </source>
</evidence>
<evidence type="ECO:0000256" key="4">
    <source>
        <dbReference type="ARBA" id="ARBA00022989"/>
    </source>
</evidence>
<dbReference type="GO" id="GO:0005886">
    <property type="term" value="C:plasma membrane"/>
    <property type="evidence" value="ECO:0007669"/>
    <property type="project" value="UniProtKB-SubCell"/>
</dbReference>
<organism evidence="7 8">
    <name type="scientific">Pieris macdunnoughi</name>
    <dbReference type="NCBI Taxonomy" id="345717"/>
    <lineage>
        <taxon>Eukaryota</taxon>
        <taxon>Metazoa</taxon>
        <taxon>Ecdysozoa</taxon>
        <taxon>Arthropoda</taxon>
        <taxon>Hexapoda</taxon>
        <taxon>Insecta</taxon>
        <taxon>Pterygota</taxon>
        <taxon>Neoptera</taxon>
        <taxon>Endopterygota</taxon>
        <taxon>Lepidoptera</taxon>
        <taxon>Glossata</taxon>
        <taxon>Ditrysia</taxon>
        <taxon>Papilionoidea</taxon>
        <taxon>Pieridae</taxon>
        <taxon>Pierinae</taxon>
        <taxon>Pieris</taxon>
    </lineage>
</organism>
<feature type="transmembrane region" description="Helical" evidence="6">
    <location>
        <begin position="75"/>
        <end position="96"/>
    </location>
</feature>
<reference evidence="7" key="1">
    <citation type="submission" date="2021-02" db="EMBL/GenBank/DDBJ databases">
        <authorList>
            <person name="Steward A R."/>
        </authorList>
    </citation>
    <scope>NUCLEOTIDE SEQUENCE</scope>
</reference>
<keyword evidence="3 6" id="KW-0812">Transmembrane</keyword>
<evidence type="ECO:0000256" key="5">
    <source>
        <dbReference type="ARBA" id="ARBA00023136"/>
    </source>
</evidence>
<protein>
    <recommendedName>
        <fullName evidence="6">Gustatory receptor</fullName>
    </recommendedName>
</protein>
<evidence type="ECO:0000256" key="3">
    <source>
        <dbReference type="ARBA" id="ARBA00022692"/>
    </source>
</evidence>
<gene>
    <name evidence="7" type="ORF">PMACD_LOCUS5059</name>
</gene>
<keyword evidence="8" id="KW-1185">Reference proteome</keyword>
<keyword evidence="6" id="KW-0675">Receptor</keyword>
<feature type="transmembrane region" description="Helical" evidence="6">
    <location>
        <begin position="130"/>
        <end position="149"/>
    </location>
</feature>
<dbReference type="AlphaFoldDB" id="A0A821QWD1"/>
<evidence type="ECO:0000256" key="2">
    <source>
        <dbReference type="ARBA" id="ARBA00022475"/>
    </source>
</evidence>
<dbReference type="OrthoDB" id="6914979at2759"/>
<comment type="caution">
    <text evidence="7">The sequence shown here is derived from an EMBL/GenBank/DDBJ whole genome shotgun (WGS) entry which is preliminary data.</text>
</comment>
<evidence type="ECO:0000313" key="8">
    <source>
        <dbReference type="Proteomes" id="UP000663880"/>
    </source>
</evidence>
<comment type="similarity">
    <text evidence="6">Belongs to the insect chemoreceptor superfamily. Gustatory receptor (GR) family.</text>
</comment>
<keyword evidence="2 6" id="KW-1003">Cell membrane</keyword>
<accession>A0A821QWD1</accession>
<dbReference type="GO" id="GO:0050909">
    <property type="term" value="P:sensory perception of taste"/>
    <property type="evidence" value="ECO:0007669"/>
    <property type="project" value="InterPro"/>
</dbReference>
<dbReference type="Proteomes" id="UP000663880">
    <property type="component" value="Unassembled WGS sequence"/>
</dbReference>
<keyword evidence="4 6" id="KW-1133">Transmembrane helix</keyword>
<dbReference type="InterPro" id="IPR013604">
    <property type="entry name" value="7TM_chemorcpt"/>
</dbReference>
<name>A0A821QWD1_9NEOP</name>
<sequence length="323" mass="37535">MVSTIEEWGYCGLIKYIGRFSRMFGSFPFIMSSEPKVATWQKYYGIFIILPWINTDFFYSLYIETKDITESSGNAWPVIYLIYTAFSVLYINMAVWTAPTRIYSWISCLKNIEKILIRTKETDKQELFKCKVLTVYLITTLFAIFANSVKLCMDLDKCTNSQNFSHGEGAEKIRKLTSSYKIISDVIKTVMESGEMGFFLYIMGNLVRLMTRANDYVYLNYAVHGENFDGSYMLTSILEIFWCTQIVAKSFLFCEGPHQIQRQLQETQDLIARLKKKYHEDNISNYLHLFLRLTRLNRPTFTPLSVCTLNRGLVAKIRGTLAT</sequence>
<dbReference type="EMBL" id="CAJOBZ010000009">
    <property type="protein sequence ID" value="CAF4828148.1"/>
    <property type="molecule type" value="Genomic_DNA"/>
</dbReference>
<keyword evidence="5 6" id="KW-0472">Membrane</keyword>
<proteinExistence type="inferred from homology"/>
<evidence type="ECO:0000313" key="7">
    <source>
        <dbReference type="EMBL" id="CAF4828148.1"/>
    </source>
</evidence>
<dbReference type="Pfam" id="PF08395">
    <property type="entry name" value="7tm_7"/>
    <property type="match status" value="1"/>
</dbReference>
<dbReference type="GO" id="GO:0007165">
    <property type="term" value="P:signal transduction"/>
    <property type="evidence" value="ECO:0007669"/>
    <property type="project" value="UniProtKB-KW"/>
</dbReference>
<keyword evidence="6" id="KW-0807">Transducer</keyword>
<evidence type="ECO:0000256" key="1">
    <source>
        <dbReference type="ARBA" id="ARBA00004651"/>
    </source>
</evidence>